<dbReference type="AlphaFoldDB" id="A0A348HFU3"/>
<feature type="domain" description="Methyl-accepting transducer" evidence="13">
    <location>
        <begin position="270"/>
        <end position="499"/>
    </location>
</feature>
<evidence type="ECO:0000259" key="14">
    <source>
        <dbReference type="PROSITE" id="PS50885"/>
    </source>
</evidence>
<feature type="transmembrane region" description="Helical" evidence="12">
    <location>
        <begin position="6"/>
        <end position="31"/>
    </location>
</feature>
<dbReference type="CDD" id="cd11386">
    <property type="entry name" value="MCP_signal"/>
    <property type="match status" value="1"/>
</dbReference>
<evidence type="ECO:0000256" key="4">
    <source>
        <dbReference type="ARBA" id="ARBA00022500"/>
    </source>
</evidence>
<evidence type="ECO:0000313" key="16">
    <source>
        <dbReference type="Proteomes" id="UP000267342"/>
    </source>
</evidence>
<dbReference type="CDD" id="cd06225">
    <property type="entry name" value="HAMP"/>
    <property type="match status" value="1"/>
</dbReference>
<keyword evidence="6 12" id="KW-0812">Transmembrane</keyword>
<proteinExistence type="inferred from homology"/>
<dbReference type="PANTHER" id="PTHR43531">
    <property type="entry name" value="PROTEIN ICFG"/>
    <property type="match status" value="1"/>
</dbReference>
<dbReference type="PRINTS" id="PR00260">
    <property type="entry name" value="CHEMTRNSDUCR"/>
</dbReference>
<dbReference type="PANTHER" id="PTHR43531:SF7">
    <property type="entry name" value="AEROTAXIS RECEPTOR"/>
    <property type="match status" value="1"/>
</dbReference>
<evidence type="ECO:0000256" key="3">
    <source>
        <dbReference type="ARBA" id="ARBA00022481"/>
    </source>
</evidence>
<dbReference type="GO" id="GO:0006935">
    <property type="term" value="P:chemotaxis"/>
    <property type="evidence" value="ECO:0007669"/>
    <property type="project" value="UniProtKB-KW"/>
</dbReference>
<evidence type="ECO:0000256" key="10">
    <source>
        <dbReference type="ARBA" id="ARBA00029447"/>
    </source>
</evidence>
<dbReference type="Pfam" id="PF02203">
    <property type="entry name" value="TarH"/>
    <property type="match status" value="1"/>
</dbReference>
<keyword evidence="5" id="KW-0997">Cell inner membrane</keyword>
<keyword evidence="16" id="KW-1185">Reference proteome</keyword>
<evidence type="ECO:0000313" key="15">
    <source>
        <dbReference type="EMBL" id="BBG30495.1"/>
    </source>
</evidence>
<keyword evidence="4" id="KW-0145">Chemotaxis</keyword>
<dbReference type="STRING" id="1123510.GCA_000620025_00928"/>
<dbReference type="PROSITE" id="PS50885">
    <property type="entry name" value="HAMP"/>
    <property type="match status" value="1"/>
</dbReference>
<keyword evidence="9 11" id="KW-0807">Transducer</keyword>
<feature type="transmembrane region" description="Helical" evidence="12">
    <location>
        <begin position="190"/>
        <end position="211"/>
    </location>
</feature>
<dbReference type="Pfam" id="PF00672">
    <property type="entry name" value="HAMP"/>
    <property type="match status" value="1"/>
</dbReference>
<dbReference type="InterPro" id="IPR004089">
    <property type="entry name" value="MCPsignal_dom"/>
</dbReference>
<dbReference type="EMBL" id="AP018933">
    <property type="protein sequence ID" value="BBG30495.1"/>
    <property type="molecule type" value="Genomic_DNA"/>
</dbReference>
<evidence type="ECO:0000256" key="9">
    <source>
        <dbReference type="ARBA" id="ARBA00023224"/>
    </source>
</evidence>
<evidence type="ECO:0000256" key="1">
    <source>
        <dbReference type="ARBA" id="ARBA00004429"/>
    </source>
</evidence>
<keyword evidence="8 12" id="KW-0472">Membrane</keyword>
<dbReference type="Pfam" id="PF00015">
    <property type="entry name" value="MCPsignal"/>
    <property type="match status" value="1"/>
</dbReference>
<dbReference type="Gene3D" id="1.10.287.950">
    <property type="entry name" value="Methyl-accepting chemotaxis protein"/>
    <property type="match status" value="1"/>
</dbReference>
<evidence type="ECO:0000256" key="12">
    <source>
        <dbReference type="SAM" id="Phobius"/>
    </source>
</evidence>
<organism evidence="15 16">
    <name type="scientific">Zymobacter palmae</name>
    <dbReference type="NCBI Taxonomy" id="33074"/>
    <lineage>
        <taxon>Bacteria</taxon>
        <taxon>Pseudomonadati</taxon>
        <taxon>Pseudomonadota</taxon>
        <taxon>Gammaproteobacteria</taxon>
        <taxon>Oceanospirillales</taxon>
        <taxon>Halomonadaceae</taxon>
        <taxon>Zymobacter group</taxon>
        <taxon>Zymobacter</taxon>
    </lineage>
</organism>
<dbReference type="KEGG" id="zpl:ZBT109_1745"/>
<keyword evidence="3" id="KW-0488">Methylation</keyword>
<dbReference type="FunFam" id="1.10.287.950:FF:000001">
    <property type="entry name" value="Methyl-accepting chemotaxis sensory transducer"/>
    <property type="match status" value="1"/>
</dbReference>
<name>A0A348HFU3_9GAMM</name>
<protein>
    <submittedName>
        <fullName evidence="15">Methyl-accepting chemotaxis protein</fullName>
    </submittedName>
</protein>
<keyword evidence="2" id="KW-1003">Cell membrane</keyword>
<feature type="domain" description="HAMP" evidence="14">
    <location>
        <begin position="213"/>
        <end position="265"/>
    </location>
</feature>
<evidence type="ECO:0000256" key="7">
    <source>
        <dbReference type="ARBA" id="ARBA00022989"/>
    </source>
</evidence>
<dbReference type="GO" id="GO:0005886">
    <property type="term" value="C:plasma membrane"/>
    <property type="evidence" value="ECO:0007669"/>
    <property type="project" value="UniProtKB-SubCell"/>
</dbReference>
<dbReference type="GO" id="GO:0007165">
    <property type="term" value="P:signal transduction"/>
    <property type="evidence" value="ECO:0007669"/>
    <property type="project" value="UniProtKB-KW"/>
</dbReference>
<accession>A0A348HFU3</accession>
<dbReference type="Proteomes" id="UP000267342">
    <property type="component" value="Chromosome"/>
</dbReference>
<evidence type="ECO:0000256" key="11">
    <source>
        <dbReference type="PROSITE-ProRule" id="PRU00284"/>
    </source>
</evidence>
<comment type="subcellular location">
    <subcellularLocation>
        <location evidence="1">Cell inner membrane</location>
        <topology evidence="1">Multi-pass membrane protein</topology>
    </subcellularLocation>
</comment>
<reference evidence="15 16" key="1">
    <citation type="submission" date="2018-09" db="EMBL/GenBank/DDBJ databases">
        <title>Zymobacter palmae IAM14233 (=T109) whole genome analysis.</title>
        <authorList>
            <person name="Yanase H."/>
        </authorList>
    </citation>
    <scope>NUCLEOTIDE SEQUENCE [LARGE SCALE GENOMIC DNA]</scope>
    <source>
        <strain evidence="15 16">IAM14233</strain>
    </source>
</reference>
<dbReference type="SUPFAM" id="SSF58104">
    <property type="entry name" value="Methyl-accepting chemotaxis protein (MCP) signaling domain"/>
    <property type="match status" value="1"/>
</dbReference>
<evidence type="ECO:0000256" key="2">
    <source>
        <dbReference type="ARBA" id="ARBA00022475"/>
    </source>
</evidence>
<dbReference type="InterPro" id="IPR051310">
    <property type="entry name" value="MCP_chemotaxis"/>
</dbReference>
<dbReference type="PROSITE" id="PS50111">
    <property type="entry name" value="CHEMOTAXIS_TRANSDUC_2"/>
    <property type="match status" value="1"/>
</dbReference>
<comment type="similarity">
    <text evidence="10">Belongs to the methyl-accepting chemotaxis (MCP) protein family.</text>
</comment>
<dbReference type="RefSeq" id="WP_051524164.1">
    <property type="nucleotide sequence ID" value="NZ_AP018933.1"/>
</dbReference>
<dbReference type="OrthoDB" id="2489132at2"/>
<evidence type="ECO:0000259" key="13">
    <source>
        <dbReference type="PROSITE" id="PS50111"/>
    </source>
</evidence>
<dbReference type="SMART" id="SM00283">
    <property type="entry name" value="MA"/>
    <property type="match status" value="1"/>
</dbReference>
<sequence length="522" mass="56594">MTRHDIRLTYLVAFLLAGILTLFTVTLIMTYRSSLYADETRDRLDIEHQLGIQLNDAVSDLRRARLALYRATATAIAGDRATTTKAIDIVNSLTQHANDSVNAFRSLNGGRPGIDEAALQRAFSDYQDHLITPAIGAATAGDSKGINAVASKGLPYDQALTQQLAATQATIDARLGDARQLMDRLNHRNALMMALSFGAMLGLCGAIFIILRRQIIAPLRRMQRHFDRIADNDLSHAIADHGKNEIGQLLSSLAHMQHNLRDVVTRVHGNSRVLHDNVQTIHQDNTALAERTDQQSGAIAETAAHMDTLTAIVKQNSEHAAQAQQRSVAATHSAEQGGADVQSMAQEISEIARMAEQITSITTMIDSIAFQTNLIALNASVEAARAGEHGRGFAVVADEVRNLSTRSTQSAHEIATLITAISDKIRSGSQRASDAGTTMDNVINGVREVNSLIEHITQASQEQHRSILQTHSAFNEINQSLRDNARMVDDVARSTNALKAQSAALTALVDDFSLTEETASTP</sequence>
<dbReference type="GO" id="GO:0004888">
    <property type="term" value="F:transmembrane signaling receptor activity"/>
    <property type="evidence" value="ECO:0007669"/>
    <property type="project" value="InterPro"/>
</dbReference>
<dbReference type="SMART" id="SM00304">
    <property type="entry name" value="HAMP"/>
    <property type="match status" value="1"/>
</dbReference>
<keyword evidence="7 12" id="KW-1133">Transmembrane helix</keyword>
<evidence type="ECO:0000256" key="6">
    <source>
        <dbReference type="ARBA" id="ARBA00022692"/>
    </source>
</evidence>
<dbReference type="InterPro" id="IPR003660">
    <property type="entry name" value="HAMP_dom"/>
</dbReference>
<dbReference type="InterPro" id="IPR004090">
    <property type="entry name" value="Chemotax_Me-accpt_rcpt"/>
</dbReference>
<dbReference type="InterPro" id="IPR003122">
    <property type="entry name" value="Tar_rcpt_lig-bd"/>
</dbReference>
<gene>
    <name evidence="15" type="ORF">ZBT109_1745</name>
</gene>
<evidence type="ECO:0000256" key="8">
    <source>
        <dbReference type="ARBA" id="ARBA00023136"/>
    </source>
</evidence>
<evidence type="ECO:0000256" key="5">
    <source>
        <dbReference type="ARBA" id="ARBA00022519"/>
    </source>
</evidence>